<proteinExistence type="predicted"/>
<evidence type="ECO:0000313" key="1">
    <source>
        <dbReference type="EMBL" id="KEQ00407.1"/>
    </source>
</evidence>
<organism evidence="1 2">
    <name type="scientific">Snodgrassella alvi SCGC AB-598-J21</name>
    <dbReference type="NCBI Taxonomy" id="1385367"/>
    <lineage>
        <taxon>Bacteria</taxon>
        <taxon>Pseudomonadati</taxon>
        <taxon>Pseudomonadota</taxon>
        <taxon>Betaproteobacteria</taxon>
        <taxon>Neisseriales</taxon>
        <taxon>Neisseriaceae</taxon>
        <taxon>Snodgrassella</taxon>
    </lineage>
</organism>
<dbReference type="EMBL" id="AVQL01000451">
    <property type="protein sequence ID" value="KEQ00407.1"/>
    <property type="molecule type" value="Genomic_DNA"/>
</dbReference>
<gene>
    <name evidence="1" type="ORF">SASC598J21_018080</name>
</gene>
<evidence type="ECO:0000313" key="2">
    <source>
        <dbReference type="Proteomes" id="UP000027644"/>
    </source>
</evidence>
<reference evidence="1 2" key="1">
    <citation type="journal article" date="2014" name="PLoS Genet.">
        <title>Hidden diversity in honey bee gut symbionts detected by single-cell genomics.</title>
        <authorList>
            <person name="Engel P."/>
            <person name="Stepanauskas R."/>
            <person name="Moran N."/>
        </authorList>
    </citation>
    <scope>NUCLEOTIDE SEQUENCE [LARGE SCALE GENOMIC DNA]</scope>
    <source>
        <strain evidence="1 2">SCGC AB-598-J21</strain>
    </source>
</reference>
<evidence type="ECO:0008006" key="3">
    <source>
        <dbReference type="Google" id="ProtNLM"/>
    </source>
</evidence>
<comment type="caution">
    <text evidence="1">The sequence shown here is derived from an EMBL/GenBank/DDBJ whole genome shotgun (WGS) entry which is preliminary data.</text>
</comment>
<protein>
    <recommendedName>
        <fullName evidence="3">Phage protein, HK97 gp10 family</fullName>
    </recommendedName>
</protein>
<dbReference type="Proteomes" id="UP000027644">
    <property type="component" value="Unassembled WGS sequence"/>
</dbReference>
<sequence length="163" mass="17944">MKITTSVKGLDKLKQRIRSVQKAAKGELAKKATGRGSAVLRDEAKKIVYTAPDDYVVYNRDGKGGKTRTVVKPGHVGRSIIMKRIPASERPGLTSKHIVTVSNSLEIPKGARQIATFVEYGINMRQPYPFMSTAYYNKGSEAKKEAFKVMLNGVNEAWKKGSA</sequence>
<name>A0A074V984_9NEIS</name>
<dbReference type="AlphaFoldDB" id="A0A074V984"/>
<accession>A0A074V984</accession>